<evidence type="ECO:0000256" key="1">
    <source>
        <dbReference type="ARBA" id="ARBA00001946"/>
    </source>
</evidence>
<name>A0A1S6HRV4_9GAMM</name>
<keyword evidence="3" id="KW-0460">Magnesium</keyword>
<keyword evidence="5" id="KW-1185">Reference proteome</keyword>
<dbReference type="InterPro" id="IPR023214">
    <property type="entry name" value="HAD_sf"/>
</dbReference>
<dbReference type="PANTHER" id="PTHR46470:SF4">
    <property type="entry name" value="5-AMINO-6-(5-PHOSPHO-D-RIBITYLAMINO)URACIL PHOSPHATASE YIGB"/>
    <property type="match status" value="1"/>
</dbReference>
<evidence type="ECO:0000256" key="3">
    <source>
        <dbReference type="ARBA" id="ARBA00022842"/>
    </source>
</evidence>
<reference evidence="4 5" key="1">
    <citation type="submission" date="2016-03" db="EMBL/GenBank/DDBJ databases">
        <title>Complete genome sequence of Shewanella psychrophila WP2, a deep sea bacterium isolated from west Pacific sediment.</title>
        <authorList>
            <person name="Xu G."/>
            <person name="Jian H."/>
        </authorList>
    </citation>
    <scope>NUCLEOTIDE SEQUENCE [LARGE SCALE GENOMIC DNA]</scope>
    <source>
        <strain evidence="4 5">WP2</strain>
    </source>
</reference>
<dbReference type="OrthoDB" id="367448at2"/>
<dbReference type="NCBIfam" id="TIGR01549">
    <property type="entry name" value="HAD-SF-IA-v1"/>
    <property type="match status" value="1"/>
</dbReference>
<gene>
    <name evidence="4" type="ORF">Sps_03081</name>
</gene>
<sequence length="240" mass="27109">MTRIYLRPRPFQAISFDLDDTLYDNGPVIRAAEASLQQFLHQTYSETRRWQIDDWIKLKASLIQSQPELAHDTTAARLIMLEQGLLMLGYSRERAESGAMAGLNHFLQKRSDFTVPRSIINLLRELSFTYPLIGITNGNVDADKVGLGGVLEFVLHPGEGTRMKPYPDMFYIASRRLDISLHSLLHVGDSHASDVMGARMAGCQSVWLNPSFGRSKIREHRGILPHIEIDMIGSFLESLI</sequence>
<protein>
    <submittedName>
        <fullName evidence="4">Haloacid dehalogenase superfamily enzyme, subfamily IA</fullName>
    </submittedName>
</protein>
<dbReference type="GO" id="GO:0009231">
    <property type="term" value="P:riboflavin biosynthetic process"/>
    <property type="evidence" value="ECO:0007669"/>
    <property type="project" value="TreeGrafter"/>
</dbReference>
<dbReference type="Gene3D" id="3.40.50.1000">
    <property type="entry name" value="HAD superfamily/HAD-like"/>
    <property type="match status" value="1"/>
</dbReference>
<organism evidence="4 5">
    <name type="scientific">Shewanella psychrophila</name>
    <dbReference type="NCBI Taxonomy" id="225848"/>
    <lineage>
        <taxon>Bacteria</taxon>
        <taxon>Pseudomonadati</taxon>
        <taxon>Pseudomonadota</taxon>
        <taxon>Gammaproteobacteria</taxon>
        <taxon>Alteromonadales</taxon>
        <taxon>Shewanellaceae</taxon>
        <taxon>Shewanella</taxon>
    </lineage>
</organism>
<keyword evidence="2" id="KW-0378">Hydrolase</keyword>
<dbReference type="SUPFAM" id="SSF56784">
    <property type="entry name" value="HAD-like"/>
    <property type="match status" value="1"/>
</dbReference>
<dbReference type="STRING" id="225848.Sps_03081"/>
<dbReference type="InterPro" id="IPR036412">
    <property type="entry name" value="HAD-like_sf"/>
</dbReference>
<dbReference type="AlphaFoldDB" id="A0A1S6HRV4"/>
<dbReference type="RefSeq" id="WP_077753300.1">
    <property type="nucleotide sequence ID" value="NZ_CP014782.1"/>
</dbReference>
<dbReference type="KEGG" id="spsw:Sps_03081"/>
<evidence type="ECO:0000256" key="2">
    <source>
        <dbReference type="ARBA" id="ARBA00022801"/>
    </source>
</evidence>
<comment type="cofactor">
    <cofactor evidence="1">
        <name>Mg(2+)</name>
        <dbReference type="ChEBI" id="CHEBI:18420"/>
    </cofactor>
</comment>
<evidence type="ECO:0000313" key="4">
    <source>
        <dbReference type="EMBL" id="AQS38228.1"/>
    </source>
</evidence>
<dbReference type="EMBL" id="CP014782">
    <property type="protein sequence ID" value="AQS38228.1"/>
    <property type="molecule type" value="Genomic_DNA"/>
</dbReference>
<dbReference type="SFLD" id="SFLDS00003">
    <property type="entry name" value="Haloacid_Dehalogenase"/>
    <property type="match status" value="1"/>
</dbReference>
<proteinExistence type="predicted"/>
<dbReference type="Proteomes" id="UP000189545">
    <property type="component" value="Chromosome"/>
</dbReference>
<accession>A0A1S6HRV4</accession>
<dbReference type="PANTHER" id="PTHR46470">
    <property type="entry name" value="N-ACYLNEURAMINATE-9-PHOSPHATASE"/>
    <property type="match status" value="1"/>
</dbReference>
<dbReference type="InterPro" id="IPR006439">
    <property type="entry name" value="HAD-SF_hydro_IA"/>
</dbReference>
<dbReference type="SFLD" id="SFLDG01129">
    <property type="entry name" value="C1.5:_HAD__Beta-PGM__Phosphata"/>
    <property type="match status" value="1"/>
</dbReference>
<evidence type="ECO:0000313" key="5">
    <source>
        <dbReference type="Proteomes" id="UP000189545"/>
    </source>
</evidence>
<dbReference type="Pfam" id="PF00702">
    <property type="entry name" value="Hydrolase"/>
    <property type="match status" value="1"/>
</dbReference>
<dbReference type="InterPro" id="IPR051400">
    <property type="entry name" value="HAD-like_hydrolase"/>
</dbReference>
<dbReference type="GO" id="GO:0016787">
    <property type="term" value="F:hydrolase activity"/>
    <property type="evidence" value="ECO:0007669"/>
    <property type="project" value="UniProtKB-KW"/>
</dbReference>
<dbReference type="Gene3D" id="1.20.120.1600">
    <property type="match status" value="1"/>
</dbReference>